<feature type="region of interest" description="Disordered" evidence="1">
    <location>
        <begin position="161"/>
        <end position="215"/>
    </location>
</feature>
<keyword evidence="3" id="KW-1185">Reference proteome</keyword>
<dbReference type="Proteomes" id="UP000708208">
    <property type="component" value="Unassembled WGS sequence"/>
</dbReference>
<organism evidence="2 3">
    <name type="scientific">Allacma fusca</name>
    <dbReference type="NCBI Taxonomy" id="39272"/>
    <lineage>
        <taxon>Eukaryota</taxon>
        <taxon>Metazoa</taxon>
        <taxon>Ecdysozoa</taxon>
        <taxon>Arthropoda</taxon>
        <taxon>Hexapoda</taxon>
        <taxon>Collembola</taxon>
        <taxon>Symphypleona</taxon>
        <taxon>Sminthuridae</taxon>
        <taxon>Allacma</taxon>
    </lineage>
</organism>
<evidence type="ECO:0000256" key="1">
    <source>
        <dbReference type="SAM" id="MobiDB-lite"/>
    </source>
</evidence>
<feature type="region of interest" description="Disordered" evidence="1">
    <location>
        <begin position="104"/>
        <end position="128"/>
    </location>
</feature>
<feature type="compositionally biased region" description="Basic and acidic residues" evidence="1">
    <location>
        <begin position="184"/>
        <end position="213"/>
    </location>
</feature>
<accession>A0A8J2P9W4</accession>
<name>A0A8J2P9W4_9HEXA</name>
<sequence length="326" mass="36364">MSQFEELQKRYSVKRTEMEQATRQLHSHATQLTGTVERVRNIVAGLQEVCEQLDALEFVTETESKTKEGEEGQSSVIDSRIRLCSDDSGAPDSSDSSCVLELEPCGVDPGSDQVSTESSTNRSGGRIEDFKESCKKTSSSLMSNLCGKLFFNSDEDSPILPTQDYFPKPRHSTPSKKSGSSLLEIKKTPETRKEVTKRTRVDTPRPLSHKNDKGMSLGNVLRQEEKLPGRKYGRRQTDDAEITSWLPVASLNIIDVPVGSKIRFQYEIRGQLITVKGKVASVDQSVMTVQVKPHEQGISRFWKKLMKDVMIQSTAQAAKCDDLTSK</sequence>
<dbReference type="AlphaFoldDB" id="A0A8J2P9W4"/>
<feature type="compositionally biased region" description="Polar residues" evidence="1">
    <location>
        <begin position="112"/>
        <end position="123"/>
    </location>
</feature>
<evidence type="ECO:0000313" key="3">
    <source>
        <dbReference type="Proteomes" id="UP000708208"/>
    </source>
</evidence>
<comment type="caution">
    <text evidence="2">The sequence shown here is derived from an EMBL/GenBank/DDBJ whole genome shotgun (WGS) entry which is preliminary data.</text>
</comment>
<gene>
    <name evidence="2" type="ORF">AFUS01_LOCUS30739</name>
</gene>
<proteinExistence type="predicted"/>
<reference evidence="2" key="1">
    <citation type="submission" date="2021-06" db="EMBL/GenBank/DDBJ databases">
        <authorList>
            <person name="Hodson N. C."/>
            <person name="Mongue J. A."/>
            <person name="Jaron S. K."/>
        </authorList>
    </citation>
    <scope>NUCLEOTIDE SEQUENCE</scope>
</reference>
<evidence type="ECO:0000313" key="2">
    <source>
        <dbReference type="EMBL" id="CAG7820346.1"/>
    </source>
</evidence>
<dbReference type="EMBL" id="CAJVCH010475872">
    <property type="protein sequence ID" value="CAG7820346.1"/>
    <property type="molecule type" value="Genomic_DNA"/>
</dbReference>
<protein>
    <submittedName>
        <fullName evidence="2">Uncharacterized protein</fullName>
    </submittedName>
</protein>